<keyword evidence="2" id="KW-0472">Membrane</keyword>
<organism evidence="3 4">
    <name type="scientific">Fragilariopsis cylindrus CCMP1102</name>
    <dbReference type="NCBI Taxonomy" id="635003"/>
    <lineage>
        <taxon>Eukaryota</taxon>
        <taxon>Sar</taxon>
        <taxon>Stramenopiles</taxon>
        <taxon>Ochrophyta</taxon>
        <taxon>Bacillariophyta</taxon>
        <taxon>Bacillariophyceae</taxon>
        <taxon>Bacillariophycidae</taxon>
        <taxon>Bacillariales</taxon>
        <taxon>Bacillariaceae</taxon>
        <taxon>Fragilariopsis</taxon>
    </lineage>
</organism>
<feature type="compositionally biased region" description="Polar residues" evidence="1">
    <location>
        <begin position="218"/>
        <end position="231"/>
    </location>
</feature>
<dbReference type="KEGG" id="fcy:FRACYDRAFT_236457"/>
<feature type="transmembrane region" description="Helical" evidence="2">
    <location>
        <begin position="1110"/>
        <end position="1132"/>
    </location>
</feature>
<keyword evidence="4" id="KW-1185">Reference proteome</keyword>
<dbReference type="EMBL" id="KV784356">
    <property type="protein sequence ID" value="OEU18186.1"/>
    <property type="molecule type" value="Genomic_DNA"/>
</dbReference>
<protein>
    <submittedName>
        <fullName evidence="3">Uncharacterized protein</fullName>
    </submittedName>
</protein>
<reference evidence="3 4" key="1">
    <citation type="submission" date="2016-09" db="EMBL/GenBank/DDBJ databases">
        <title>Extensive genetic diversity and differential bi-allelic expression allows diatom success in the polar Southern Ocean.</title>
        <authorList>
            <consortium name="DOE Joint Genome Institute"/>
            <person name="Mock T."/>
            <person name="Otillar R.P."/>
            <person name="Strauss J."/>
            <person name="Dupont C."/>
            <person name="Frickenhaus S."/>
            <person name="Maumus F."/>
            <person name="Mcmullan M."/>
            <person name="Sanges R."/>
            <person name="Schmutz J."/>
            <person name="Toseland A."/>
            <person name="Valas R."/>
            <person name="Veluchamy A."/>
            <person name="Ward B.J."/>
            <person name="Allen A."/>
            <person name="Barry K."/>
            <person name="Falciatore A."/>
            <person name="Ferrante M."/>
            <person name="Fortunato A.E."/>
            <person name="Gloeckner G."/>
            <person name="Gruber A."/>
            <person name="Hipkin R."/>
            <person name="Janech M."/>
            <person name="Kroth P."/>
            <person name="Leese F."/>
            <person name="Lindquist E."/>
            <person name="Lyon B.R."/>
            <person name="Martin J."/>
            <person name="Mayer C."/>
            <person name="Parker M."/>
            <person name="Quesneville H."/>
            <person name="Raymond J."/>
            <person name="Uhlig C."/>
            <person name="Valentin K.U."/>
            <person name="Worden A.Z."/>
            <person name="Armbrust E.V."/>
            <person name="Bowler C."/>
            <person name="Green B."/>
            <person name="Moulton V."/>
            <person name="Van Oosterhout C."/>
            <person name="Grigoriev I."/>
        </authorList>
    </citation>
    <scope>NUCLEOTIDE SEQUENCE [LARGE SCALE GENOMIC DNA]</scope>
    <source>
        <strain evidence="3 4">CCMP1102</strain>
    </source>
</reference>
<evidence type="ECO:0000313" key="3">
    <source>
        <dbReference type="EMBL" id="OEU18186.1"/>
    </source>
</evidence>
<feature type="compositionally biased region" description="Pro residues" evidence="1">
    <location>
        <begin position="206"/>
        <end position="215"/>
    </location>
</feature>
<dbReference type="InParanoid" id="A0A1E7FJ41"/>
<gene>
    <name evidence="3" type="ORF">FRACYDRAFT_236457</name>
</gene>
<feature type="region of interest" description="Disordered" evidence="1">
    <location>
        <begin position="199"/>
        <end position="231"/>
    </location>
</feature>
<keyword evidence="2" id="KW-1133">Transmembrane helix</keyword>
<proteinExistence type="predicted"/>
<feature type="compositionally biased region" description="Pro residues" evidence="1">
    <location>
        <begin position="263"/>
        <end position="278"/>
    </location>
</feature>
<evidence type="ECO:0000256" key="1">
    <source>
        <dbReference type="SAM" id="MobiDB-lite"/>
    </source>
</evidence>
<feature type="region of interest" description="Disordered" evidence="1">
    <location>
        <begin position="256"/>
        <end position="285"/>
    </location>
</feature>
<keyword evidence="2" id="KW-0812">Transmembrane</keyword>
<evidence type="ECO:0000256" key="2">
    <source>
        <dbReference type="SAM" id="Phobius"/>
    </source>
</evidence>
<sequence>MVVFDAKLDYVLKDLLGVPIDTETNPTRIVFEEEAIYSWSKFIQLPTSFIDGLRYFENNIPKYPAKSIIIELQSIRNYQRHLIQSNDVNANDPPSWDTSLYGNWVAYDELSFLAGTTAITTTTFNSNSCATSLTKIKHDHTKFDKMVNDDIRIEEESSTSEGAKAADAASAMTIQLDFPDKNKKCTMAAATVQTTVFDGKGIPVENTPPQPPPPSNACIENSNTEDSGTRPLNQEVEATDSASTKSTIVTTTVVDSEVFPVENTPPRPPPLPEPPPPSNNFIENNSEDSQRQLCSILSTDGEIILMIQVLVLLLRLMYRIQVSEDNDDNDDNDTIADIHEGDETTAIVMQLVALYQVKYKTDTDFVNNNILSMTKICQPQYFVNDKIFADMDDNNILSMIKFCQPQYFVNDKNFADADDIFYNCLDPNNFIEDIHIDRTCIEPYNDWRTINNNVSTLYSEDDASTRRYNDIVYNIDSILIYALIKHHATAPEGTTISGELIILFRLAYQEDRIYDIGDLKNSYDNCHATAPEGTTTISGELIMLFRLAYQVNRMYYTITAITQLVFLHQDIHENDDDDTIAMIIQLVVLFQVKYKMRSFVREDDDTIADVHDSKYNNNLYIDNLCWYSTTPTHEEILLFRWIYQVQVQGQAKYEMIRPIHLICSNDNGNFSTSIDGEKYTSQLKYKDDNTIAAMQLLVLHQDVHKADNTIITFMQKALFQDTHINDETIATMQLVVLYAVVPYHQISCRMKLTPTTEDSSNTDSKKTKDQINSNTATINIYENDDTIANMRLVALYHDKDVVHNIDSIFNCPFDIINSNAKFSTSINGQKYTSQDYYIKEYQIKYKTLRPFHLIHHGDETMNDNGNYCNDTRKNGERTMRYSNEDPYMIQYHDIITAIDATYDCNSNDTTITTSITYYCTEQIWMKNNNYNNIRSNDGNHCNYILKKNGEKKRLEEKYQSRALRSEGQYKDEVYNAEEGMFQEPIMIKDSSYSNTANTDIDFHNDKMKENGEQTTCYSNQDLCMIIAIESKDNIDTIITDASLRLGHSNEGKIDINSSFNTIGDETTTLIRTATRTSIGDETTTSTSTGQNGENSERLDYNLVIVLIYDYVISMIPVQLCSCILLIVTMRLLSQSMGSVKIHKDQVLKLI</sequence>
<dbReference type="Proteomes" id="UP000095751">
    <property type="component" value="Unassembled WGS sequence"/>
</dbReference>
<evidence type="ECO:0000313" key="4">
    <source>
        <dbReference type="Proteomes" id="UP000095751"/>
    </source>
</evidence>
<name>A0A1E7FJ41_9STRA</name>
<dbReference type="AlphaFoldDB" id="A0A1E7FJ41"/>
<accession>A0A1E7FJ41</accession>